<dbReference type="GO" id="GO:0003677">
    <property type="term" value="F:DNA binding"/>
    <property type="evidence" value="ECO:0007669"/>
    <property type="project" value="UniProtKB-UniRule"/>
</dbReference>
<keyword evidence="5" id="KW-1185">Reference proteome</keyword>
<evidence type="ECO:0000313" key="4">
    <source>
        <dbReference type="EMBL" id="QDH21537.1"/>
    </source>
</evidence>
<evidence type="ECO:0000256" key="1">
    <source>
        <dbReference type="ARBA" id="ARBA00023125"/>
    </source>
</evidence>
<name>A0A4Y6UZ80_SACBS</name>
<evidence type="ECO:0000259" key="3">
    <source>
        <dbReference type="PROSITE" id="PS50977"/>
    </source>
</evidence>
<dbReference type="InterPro" id="IPR009057">
    <property type="entry name" value="Homeodomain-like_sf"/>
</dbReference>
<dbReference type="PROSITE" id="PS50977">
    <property type="entry name" value="HTH_TETR_2"/>
    <property type="match status" value="1"/>
</dbReference>
<gene>
    <name evidence="4" type="ORF">FFV09_12205</name>
</gene>
<dbReference type="InterPro" id="IPR050109">
    <property type="entry name" value="HTH-type_TetR-like_transc_reg"/>
</dbReference>
<evidence type="ECO:0000313" key="5">
    <source>
        <dbReference type="Proteomes" id="UP000316968"/>
    </source>
</evidence>
<dbReference type="GO" id="GO:0006355">
    <property type="term" value="P:regulation of DNA-templated transcription"/>
    <property type="evidence" value="ECO:0007669"/>
    <property type="project" value="UniProtKB-ARBA"/>
</dbReference>
<dbReference type="Gene3D" id="1.10.357.10">
    <property type="entry name" value="Tetracycline Repressor, domain 2"/>
    <property type="match status" value="1"/>
</dbReference>
<dbReference type="SUPFAM" id="SSF46689">
    <property type="entry name" value="Homeodomain-like"/>
    <property type="match status" value="1"/>
</dbReference>
<keyword evidence="1 2" id="KW-0238">DNA-binding</keyword>
<dbReference type="PANTHER" id="PTHR30055">
    <property type="entry name" value="HTH-TYPE TRANSCRIPTIONAL REGULATOR RUTR"/>
    <property type="match status" value="1"/>
</dbReference>
<proteinExistence type="predicted"/>
<feature type="domain" description="HTH tetR-type" evidence="3">
    <location>
        <begin position="2"/>
        <end position="62"/>
    </location>
</feature>
<dbReference type="OrthoDB" id="9812484at2"/>
<dbReference type="PANTHER" id="PTHR30055:SF232">
    <property type="entry name" value="TRANSCRIPTIONAL REGULATOR, TETR FAMILY"/>
    <property type="match status" value="1"/>
</dbReference>
<organism evidence="4 5">
    <name type="scientific">Saccharibacillus brassicae</name>
    <dbReference type="NCBI Taxonomy" id="2583377"/>
    <lineage>
        <taxon>Bacteria</taxon>
        <taxon>Bacillati</taxon>
        <taxon>Bacillota</taxon>
        <taxon>Bacilli</taxon>
        <taxon>Bacillales</taxon>
        <taxon>Paenibacillaceae</taxon>
        <taxon>Saccharibacillus</taxon>
    </lineage>
</organism>
<dbReference type="KEGG" id="saca:FFV09_12205"/>
<dbReference type="PRINTS" id="PR00455">
    <property type="entry name" value="HTHTETR"/>
</dbReference>
<dbReference type="RefSeq" id="WP_141448082.1">
    <property type="nucleotide sequence ID" value="NZ_CP041217.1"/>
</dbReference>
<protein>
    <submittedName>
        <fullName evidence="4">TetR/AcrR family transcriptional regulator</fullName>
    </submittedName>
</protein>
<dbReference type="Gene3D" id="1.10.10.60">
    <property type="entry name" value="Homeodomain-like"/>
    <property type="match status" value="1"/>
</dbReference>
<sequence>MEVKRRRILEAAILCFERFGFRGTTIGSVAKAAHVSKSAIYDCFANKEALLLAIVEDILEDLLAESDRACLPGQPLSEDIDRMFDTVIALRERHRLLVGIYREARQSGAHGLLDMRTALEEGIVRYIEQLVRRHADEGETFRLEPKMIAFLVYRTYLQLIRDWEDLYEPLTPAQIKNALNAFAL</sequence>
<dbReference type="EMBL" id="CP041217">
    <property type="protein sequence ID" value="QDH21537.1"/>
    <property type="molecule type" value="Genomic_DNA"/>
</dbReference>
<feature type="DNA-binding region" description="H-T-H motif" evidence="2">
    <location>
        <begin position="25"/>
        <end position="44"/>
    </location>
</feature>
<dbReference type="Proteomes" id="UP000316968">
    <property type="component" value="Chromosome"/>
</dbReference>
<dbReference type="InterPro" id="IPR001647">
    <property type="entry name" value="HTH_TetR"/>
</dbReference>
<dbReference type="AlphaFoldDB" id="A0A4Y6UZ80"/>
<accession>A0A4Y6UZ80</accession>
<dbReference type="Pfam" id="PF00440">
    <property type="entry name" value="TetR_N"/>
    <property type="match status" value="1"/>
</dbReference>
<reference evidence="4 5" key="1">
    <citation type="submission" date="2019-06" db="EMBL/GenBank/DDBJ databases">
        <title>Saccharibacillus brassicae sp. nov., an endophytic bacterium isolated from Chinese cabbage seeds (Brassica pekinensis).</title>
        <authorList>
            <person name="Jiang L."/>
            <person name="Lee J."/>
            <person name="Kim S.W."/>
        </authorList>
    </citation>
    <scope>NUCLEOTIDE SEQUENCE [LARGE SCALE GENOMIC DNA]</scope>
    <source>
        <strain evidence="5">KCTC 43072 / ATSA2</strain>
    </source>
</reference>
<evidence type="ECO:0000256" key="2">
    <source>
        <dbReference type="PROSITE-ProRule" id="PRU00335"/>
    </source>
</evidence>